<feature type="compositionally biased region" description="Polar residues" evidence="1">
    <location>
        <begin position="193"/>
        <end position="211"/>
    </location>
</feature>
<organism evidence="2 3">
    <name type="scientific">Sistotremastrum suecicum HHB10207 ss-3</name>
    <dbReference type="NCBI Taxonomy" id="1314776"/>
    <lineage>
        <taxon>Eukaryota</taxon>
        <taxon>Fungi</taxon>
        <taxon>Dikarya</taxon>
        <taxon>Basidiomycota</taxon>
        <taxon>Agaricomycotina</taxon>
        <taxon>Agaricomycetes</taxon>
        <taxon>Sistotremastrales</taxon>
        <taxon>Sistotremastraceae</taxon>
        <taxon>Sistotremastrum</taxon>
    </lineage>
</organism>
<proteinExistence type="predicted"/>
<accession>A0A165YBH6</accession>
<gene>
    <name evidence="2" type="ORF">SISSUDRAFT_1066448</name>
</gene>
<feature type="region of interest" description="Disordered" evidence="1">
    <location>
        <begin position="193"/>
        <end position="257"/>
    </location>
</feature>
<dbReference type="Proteomes" id="UP000076798">
    <property type="component" value="Unassembled WGS sequence"/>
</dbReference>
<feature type="region of interest" description="Disordered" evidence="1">
    <location>
        <begin position="330"/>
        <end position="379"/>
    </location>
</feature>
<dbReference type="EMBL" id="KV428270">
    <property type="protein sequence ID" value="KZT33068.1"/>
    <property type="molecule type" value="Genomic_DNA"/>
</dbReference>
<name>A0A165YBH6_9AGAM</name>
<feature type="region of interest" description="Disordered" evidence="1">
    <location>
        <begin position="1"/>
        <end position="112"/>
    </location>
</feature>
<feature type="region of interest" description="Disordered" evidence="1">
    <location>
        <begin position="129"/>
        <end position="157"/>
    </location>
</feature>
<evidence type="ECO:0000256" key="1">
    <source>
        <dbReference type="SAM" id="MobiDB-lite"/>
    </source>
</evidence>
<evidence type="ECO:0000313" key="3">
    <source>
        <dbReference type="Proteomes" id="UP000076798"/>
    </source>
</evidence>
<evidence type="ECO:0000313" key="2">
    <source>
        <dbReference type="EMBL" id="KZT33068.1"/>
    </source>
</evidence>
<feature type="compositionally biased region" description="Low complexity" evidence="1">
    <location>
        <begin position="225"/>
        <end position="234"/>
    </location>
</feature>
<feature type="compositionally biased region" description="Polar residues" evidence="1">
    <location>
        <begin position="91"/>
        <end position="108"/>
    </location>
</feature>
<feature type="region of interest" description="Disordered" evidence="1">
    <location>
        <begin position="288"/>
        <end position="315"/>
    </location>
</feature>
<sequence length="379" mass="39394">MNQPTGQHLPHIPQPEPQYVDAPTAPANGRPMRTTRGQGGRAQQLEMAGIAVQGTPSHSKKRHVSTEIEGEDINPLAPAVQVRTGQKRPRSTTSANARGASHSASIAPNMNDRAPMNGTVAAGSQFQSAQMGGLAQPTAHSQALSNPYPAPTNSHANAYQHTGLASQFAGSQARGVGGGGMFPSNPAFLSHNTGWSNAPATNPSHMYSQGNLEPRVGSQPLNQGTSHTQHSHQQPGSLNMDSGSSNASLRQPSSSGQAELDIEFTTFRNQTTVGDAVGRNLLSPILETRSEPSDLGDGYLSPAPFRVGVDDESPDSTARRMESILHSAIPMSVSQAGTGSAPRGGVGPSRQPPQAPAVYHGYPSTTAPGGVSLQRGVAQ</sequence>
<feature type="compositionally biased region" description="Polar residues" evidence="1">
    <location>
        <begin position="138"/>
        <end position="157"/>
    </location>
</feature>
<reference evidence="2 3" key="1">
    <citation type="journal article" date="2016" name="Mol. Biol. Evol.">
        <title>Comparative Genomics of Early-Diverging Mushroom-Forming Fungi Provides Insights into the Origins of Lignocellulose Decay Capabilities.</title>
        <authorList>
            <person name="Nagy L.G."/>
            <person name="Riley R."/>
            <person name="Tritt A."/>
            <person name="Adam C."/>
            <person name="Daum C."/>
            <person name="Floudas D."/>
            <person name="Sun H."/>
            <person name="Yadav J.S."/>
            <person name="Pangilinan J."/>
            <person name="Larsson K.H."/>
            <person name="Matsuura K."/>
            <person name="Barry K."/>
            <person name="Labutti K."/>
            <person name="Kuo R."/>
            <person name="Ohm R.A."/>
            <person name="Bhattacharya S.S."/>
            <person name="Shirouzu T."/>
            <person name="Yoshinaga Y."/>
            <person name="Martin F.M."/>
            <person name="Grigoriev I.V."/>
            <person name="Hibbett D.S."/>
        </authorList>
    </citation>
    <scope>NUCLEOTIDE SEQUENCE [LARGE SCALE GENOMIC DNA]</scope>
    <source>
        <strain evidence="2 3">HHB10207 ss-3</strain>
    </source>
</reference>
<keyword evidence="3" id="KW-1185">Reference proteome</keyword>
<protein>
    <submittedName>
        <fullName evidence="2">Uncharacterized protein</fullName>
    </submittedName>
</protein>
<dbReference type="AlphaFoldDB" id="A0A165YBH6"/>
<feature type="compositionally biased region" description="Polar residues" evidence="1">
    <location>
        <begin position="235"/>
        <end position="257"/>
    </location>
</feature>